<dbReference type="PANTHER" id="PTHR43488:SF2">
    <property type="entry name" value="GLUTAMATE-PYRUVATE AMINOTRANSFERASE ALAA"/>
    <property type="match status" value="1"/>
</dbReference>
<accession>A0A2W5UME7</accession>
<dbReference type="PROSITE" id="PS00105">
    <property type="entry name" value="AA_TRANSFER_CLASS_1"/>
    <property type="match status" value="1"/>
</dbReference>
<dbReference type="InterPro" id="IPR004839">
    <property type="entry name" value="Aminotransferase_I/II_large"/>
</dbReference>
<evidence type="ECO:0000313" key="9">
    <source>
        <dbReference type="Proteomes" id="UP000249061"/>
    </source>
</evidence>
<dbReference type="GO" id="GO:0030170">
    <property type="term" value="F:pyridoxal phosphate binding"/>
    <property type="evidence" value="ECO:0007669"/>
    <property type="project" value="InterPro"/>
</dbReference>
<dbReference type="GO" id="GO:0008483">
    <property type="term" value="F:transaminase activity"/>
    <property type="evidence" value="ECO:0007669"/>
    <property type="project" value="UniProtKB-KW"/>
</dbReference>
<keyword evidence="5" id="KW-0663">Pyridoxal phosphate</keyword>
<dbReference type="InterPro" id="IPR004838">
    <property type="entry name" value="NHTrfase_class1_PyrdxlP-BS"/>
</dbReference>
<organism evidence="8 9">
    <name type="scientific">Archangium gephyra</name>
    <dbReference type="NCBI Taxonomy" id="48"/>
    <lineage>
        <taxon>Bacteria</taxon>
        <taxon>Pseudomonadati</taxon>
        <taxon>Myxococcota</taxon>
        <taxon>Myxococcia</taxon>
        <taxon>Myxococcales</taxon>
        <taxon>Cystobacterineae</taxon>
        <taxon>Archangiaceae</taxon>
        <taxon>Archangium</taxon>
    </lineage>
</organism>
<evidence type="ECO:0000256" key="2">
    <source>
        <dbReference type="ARBA" id="ARBA00007441"/>
    </source>
</evidence>
<sequence>MIRSAPHIANVKYAIRNIAAEAARLEAQGMPVLRCNIGDPLRFDFSTPPHLIEAVAKAVRDGQNFYVASAGLLEARAAIAGSMTPPARPEDVFVTAGVSEALDLALTALLSPGDEVLLPSPGYPLYNAIAARLQVTAIPYQLDEGRGWALDALAIAPLITPKTRAIVLCNPNNPTGAVATREQLEAVLELARRHGLVVISDEIYDRLLLEGSHVPTATLAGDVPLITLNGLSKAYLAPGWRVGWLVINTPTLLADVAGAIQRLADARLCGPGPFQYAVKPALEGPQDHLVEVLGKLRSRREVTVRRLSAMPGVSLVAPRGAFYAMPSLTRPWAGGDEAFVLELVRSTGVLFVHGEGFGQKPGTQHFRVVFLPQENVLNEAFDRLEKFLASR</sequence>
<feature type="domain" description="Aminotransferase class I/classII large" evidence="7">
    <location>
        <begin position="36"/>
        <end position="380"/>
    </location>
</feature>
<evidence type="ECO:0000259" key="7">
    <source>
        <dbReference type="Pfam" id="PF00155"/>
    </source>
</evidence>
<evidence type="ECO:0000256" key="5">
    <source>
        <dbReference type="ARBA" id="ARBA00022898"/>
    </source>
</evidence>
<proteinExistence type="inferred from homology"/>
<name>A0A2W5UME7_9BACT</name>
<dbReference type="Gene3D" id="3.90.1150.10">
    <property type="entry name" value="Aspartate Aminotransferase, domain 1"/>
    <property type="match status" value="1"/>
</dbReference>
<comment type="cofactor">
    <cofactor evidence="1 6">
        <name>pyridoxal 5'-phosphate</name>
        <dbReference type="ChEBI" id="CHEBI:597326"/>
    </cofactor>
</comment>
<dbReference type="InterPro" id="IPR015422">
    <property type="entry name" value="PyrdxlP-dep_Trfase_small"/>
</dbReference>
<dbReference type="InterPro" id="IPR051926">
    <property type="entry name" value="Ala_Aminotransferase"/>
</dbReference>
<reference evidence="8 9" key="1">
    <citation type="submission" date="2017-08" db="EMBL/GenBank/DDBJ databases">
        <title>Infants hospitalized years apart are colonized by the same room-sourced microbial strains.</title>
        <authorList>
            <person name="Brooks B."/>
            <person name="Olm M.R."/>
            <person name="Firek B.A."/>
            <person name="Baker R."/>
            <person name="Thomas B.C."/>
            <person name="Morowitz M.J."/>
            <person name="Banfield J.F."/>
        </authorList>
    </citation>
    <scope>NUCLEOTIDE SEQUENCE [LARGE SCALE GENOMIC DNA]</scope>
    <source>
        <strain evidence="8">S2_003_000_R2_14</strain>
    </source>
</reference>
<dbReference type="CDD" id="cd00609">
    <property type="entry name" value="AAT_like"/>
    <property type="match status" value="1"/>
</dbReference>
<keyword evidence="4 6" id="KW-0808">Transferase</keyword>
<dbReference type="AlphaFoldDB" id="A0A2W5UME7"/>
<dbReference type="Proteomes" id="UP000249061">
    <property type="component" value="Unassembled WGS sequence"/>
</dbReference>
<dbReference type="SUPFAM" id="SSF53383">
    <property type="entry name" value="PLP-dependent transferases"/>
    <property type="match status" value="1"/>
</dbReference>
<dbReference type="EMBL" id="QFQP01000058">
    <property type="protein sequence ID" value="PZR04434.1"/>
    <property type="molecule type" value="Genomic_DNA"/>
</dbReference>
<evidence type="ECO:0000256" key="4">
    <source>
        <dbReference type="ARBA" id="ARBA00022679"/>
    </source>
</evidence>
<dbReference type="InterPro" id="IPR015424">
    <property type="entry name" value="PyrdxlP-dep_Trfase"/>
</dbReference>
<dbReference type="Pfam" id="PF00155">
    <property type="entry name" value="Aminotran_1_2"/>
    <property type="match status" value="1"/>
</dbReference>
<dbReference type="PANTHER" id="PTHR43488">
    <property type="entry name" value="GLUTAMATE-PYRUVATE AMINOTRANSFERASE ALAA"/>
    <property type="match status" value="1"/>
</dbReference>
<evidence type="ECO:0000256" key="6">
    <source>
        <dbReference type="RuleBase" id="RU000481"/>
    </source>
</evidence>
<comment type="caution">
    <text evidence="8">The sequence shown here is derived from an EMBL/GenBank/DDBJ whole genome shotgun (WGS) entry which is preliminary data.</text>
</comment>
<evidence type="ECO:0000256" key="1">
    <source>
        <dbReference type="ARBA" id="ARBA00001933"/>
    </source>
</evidence>
<keyword evidence="3 6" id="KW-0032">Aminotransferase</keyword>
<evidence type="ECO:0000256" key="3">
    <source>
        <dbReference type="ARBA" id="ARBA00022576"/>
    </source>
</evidence>
<evidence type="ECO:0000313" key="8">
    <source>
        <dbReference type="EMBL" id="PZR04434.1"/>
    </source>
</evidence>
<protein>
    <recommendedName>
        <fullName evidence="6">Aminotransferase</fullName>
        <ecNumber evidence="6">2.6.1.-</ecNumber>
    </recommendedName>
</protein>
<dbReference type="InterPro" id="IPR015421">
    <property type="entry name" value="PyrdxlP-dep_Trfase_major"/>
</dbReference>
<gene>
    <name evidence="8" type="ORF">DI536_34315</name>
</gene>
<comment type="similarity">
    <text evidence="2 6">Belongs to the class-I pyridoxal-phosphate-dependent aminotransferase family.</text>
</comment>
<dbReference type="EC" id="2.6.1.-" evidence="6"/>
<dbReference type="Gene3D" id="3.40.640.10">
    <property type="entry name" value="Type I PLP-dependent aspartate aminotransferase-like (Major domain)"/>
    <property type="match status" value="1"/>
</dbReference>